<accession>A0A174FM84</accession>
<dbReference type="GO" id="GO:0051536">
    <property type="term" value="F:iron-sulfur cluster binding"/>
    <property type="evidence" value="ECO:0007669"/>
    <property type="project" value="UniProtKB-KW"/>
</dbReference>
<dbReference type="PROSITE" id="PS51379">
    <property type="entry name" value="4FE4S_FER_2"/>
    <property type="match status" value="2"/>
</dbReference>
<dbReference type="RefSeq" id="WP_055279110.1">
    <property type="nucleotide sequence ID" value="NZ_CABIXA010000010.1"/>
</dbReference>
<organism evidence="5 6">
    <name type="scientific">Bacteroides finegoldii</name>
    <dbReference type="NCBI Taxonomy" id="338188"/>
    <lineage>
        <taxon>Bacteria</taxon>
        <taxon>Pseudomonadati</taxon>
        <taxon>Bacteroidota</taxon>
        <taxon>Bacteroidia</taxon>
        <taxon>Bacteroidales</taxon>
        <taxon>Bacteroidaceae</taxon>
        <taxon>Bacteroides</taxon>
    </lineage>
</organism>
<proteinExistence type="predicted"/>
<name>A0A174FM84_9BACE</name>
<dbReference type="InterPro" id="IPR017896">
    <property type="entry name" value="4Fe4S_Fe-S-bd"/>
</dbReference>
<dbReference type="Pfam" id="PF04432">
    <property type="entry name" value="FrhB_FdhB_C"/>
    <property type="match status" value="1"/>
</dbReference>
<dbReference type="STRING" id="338188.ERS852397_02200"/>
<evidence type="ECO:0000256" key="3">
    <source>
        <dbReference type="ARBA" id="ARBA00023014"/>
    </source>
</evidence>
<evidence type="ECO:0000313" key="6">
    <source>
        <dbReference type="Proteomes" id="UP000095517"/>
    </source>
</evidence>
<feature type="domain" description="4Fe-4S ferredoxin-type" evidence="4">
    <location>
        <begin position="34"/>
        <end position="64"/>
    </location>
</feature>
<evidence type="ECO:0000259" key="4">
    <source>
        <dbReference type="PROSITE" id="PS51379"/>
    </source>
</evidence>
<reference evidence="5 6" key="1">
    <citation type="submission" date="2015-09" db="EMBL/GenBank/DDBJ databases">
        <authorList>
            <consortium name="Pathogen Informatics"/>
        </authorList>
    </citation>
    <scope>NUCLEOTIDE SEQUENCE [LARGE SCALE GENOMIC DNA]</scope>
    <source>
        <strain evidence="5 6">2789STDY5608840</strain>
    </source>
</reference>
<keyword evidence="1" id="KW-0479">Metal-binding</keyword>
<dbReference type="InterPro" id="IPR007525">
    <property type="entry name" value="FrhB_FdhB_C"/>
</dbReference>
<gene>
    <name evidence="5" type="ORF">ERS852397_02200</name>
</gene>
<dbReference type="AlphaFoldDB" id="A0A174FM84"/>
<dbReference type="EMBL" id="CYZH01000010">
    <property type="protein sequence ID" value="CUO51344.1"/>
    <property type="molecule type" value="Genomic_DNA"/>
</dbReference>
<dbReference type="Proteomes" id="UP000095517">
    <property type="component" value="Unassembled WGS sequence"/>
</dbReference>
<dbReference type="GO" id="GO:0046872">
    <property type="term" value="F:metal ion binding"/>
    <property type="evidence" value="ECO:0007669"/>
    <property type="project" value="UniProtKB-KW"/>
</dbReference>
<dbReference type="Pfam" id="PF12838">
    <property type="entry name" value="Fer4_7"/>
    <property type="match status" value="1"/>
</dbReference>
<evidence type="ECO:0000313" key="5">
    <source>
        <dbReference type="EMBL" id="CUO51344.1"/>
    </source>
</evidence>
<keyword evidence="2" id="KW-0408">Iron</keyword>
<evidence type="ECO:0000256" key="2">
    <source>
        <dbReference type="ARBA" id="ARBA00023004"/>
    </source>
</evidence>
<dbReference type="InterPro" id="IPR052977">
    <property type="entry name" value="Polyferredoxin-like_ET"/>
</dbReference>
<dbReference type="InterPro" id="IPR017900">
    <property type="entry name" value="4Fe4S_Fe_S_CS"/>
</dbReference>
<protein>
    <submittedName>
        <fullName evidence="5">(4Fe-4S)-binding protein</fullName>
    </submittedName>
</protein>
<sequence length="414" mass="48306">MPKLATVDQCTGCMLCVDVCPHDAVVPQYKNGFYYPSINYTKCVECKLCEKKCPVLKKVFIKNEYLDKPFAVWSKVPLRRIGSSSGGFFTELAYYCFEQASVRNMPCCIVGVIIQGKSVEHRIIEKKEDISLLQGTKYLQSEASGIYEQTLQFLRKGYLVLFSGLPCQVDAMQLFLDKKQYSGEILTCDVICNGVPDGRLLELDIGNNFPDLKQIISFRDKLKGWNKCLAFTYERENGSICRLPIEQSFFLKAFKANYALRKCCYKCSYSTIKRNTDFTIGDYWGNTYSVEEQFKGVSLVISHNVRATEILKKNQTLFFYPVLWEECLRGNPRLYSGKRIIQYAIPRFIINRLLNQRRYSILKRLLTDETGAVSEKRYWWIPFKIWTILLKHIESKYREYKLKKILNTYKNEKY</sequence>
<feature type="domain" description="4Fe-4S ferredoxin-type" evidence="4">
    <location>
        <begin position="1"/>
        <end position="30"/>
    </location>
</feature>
<keyword evidence="3" id="KW-0411">Iron-sulfur</keyword>
<dbReference type="PANTHER" id="PTHR43193">
    <property type="match status" value="1"/>
</dbReference>
<evidence type="ECO:0000256" key="1">
    <source>
        <dbReference type="ARBA" id="ARBA00022723"/>
    </source>
</evidence>
<dbReference type="Gene3D" id="3.30.70.20">
    <property type="match status" value="1"/>
</dbReference>
<dbReference type="SUPFAM" id="SSF54862">
    <property type="entry name" value="4Fe-4S ferredoxins"/>
    <property type="match status" value="1"/>
</dbReference>
<dbReference type="PROSITE" id="PS00198">
    <property type="entry name" value="4FE4S_FER_1"/>
    <property type="match status" value="2"/>
</dbReference>
<dbReference type="PANTHER" id="PTHR43193:SF2">
    <property type="entry name" value="POLYFERREDOXIN PROTEIN FWDF"/>
    <property type="match status" value="1"/>
</dbReference>